<protein>
    <submittedName>
        <fullName evidence="1">Uncharacterized protein</fullName>
    </submittedName>
</protein>
<evidence type="ECO:0000313" key="2">
    <source>
        <dbReference type="Proteomes" id="UP000595332"/>
    </source>
</evidence>
<dbReference type="KEGG" id="njp:NEJAP_1427"/>
<dbReference type="EMBL" id="AP014546">
    <property type="protein sequence ID" value="BBB29379.1"/>
    <property type="molecule type" value="Genomic_DNA"/>
</dbReference>
<dbReference type="Proteomes" id="UP000595332">
    <property type="component" value="Chromosome"/>
</dbReference>
<sequence length="163" mass="18448">MDITDLEPWPLEQLDYPLKRGYRYTVRDNREISSMYSGPGISRLISRFTITDYQASLLFSKGEELYFRWWISNKLNHGNDYFAMPLLTGAGMNTVAAIFSKNGIGASVLDGNRYRINIKLTSFALPAESMTEAEALAALETDPVLIALVESKNKLYNIVHGDW</sequence>
<name>A0A7R6PBE7_9GAMM</name>
<proteinExistence type="predicted"/>
<reference evidence="1 2" key="1">
    <citation type="journal article" date="2008" name="Int. J. Syst. Evol. Microbiol.">
        <title>Neptunomonas japonica sp. nov., an Osedax japonicus symbiont-like bacterium isolated from sediment adjacent to sperm whale carcasses off Kagoshima, Japan.</title>
        <authorList>
            <person name="Miyazaki M."/>
            <person name="Nogi Y."/>
            <person name="Fujiwara Y."/>
            <person name="Kawato M."/>
            <person name="Kubokawa K."/>
            <person name="Horikoshi K."/>
        </authorList>
    </citation>
    <scope>NUCLEOTIDE SEQUENCE [LARGE SCALE GENOMIC DNA]</scope>
    <source>
        <strain evidence="1 2">JAMM 1380</strain>
    </source>
</reference>
<accession>A0A7R6PBE7</accession>
<evidence type="ECO:0000313" key="1">
    <source>
        <dbReference type="EMBL" id="BBB29379.1"/>
    </source>
</evidence>
<dbReference type="AlphaFoldDB" id="A0A7R6PBE7"/>
<dbReference type="RefSeq" id="WP_201349996.1">
    <property type="nucleotide sequence ID" value="NZ_AP014546.1"/>
</dbReference>
<organism evidence="1 2">
    <name type="scientific">Neptunomonas japonica JAMM 1380</name>
    <dbReference type="NCBI Taxonomy" id="1441457"/>
    <lineage>
        <taxon>Bacteria</taxon>
        <taxon>Pseudomonadati</taxon>
        <taxon>Pseudomonadota</taxon>
        <taxon>Gammaproteobacteria</taxon>
        <taxon>Oceanospirillales</taxon>
        <taxon>Oceanospirillaceae</taxon>
        <taxon>Neptunomonas</taxon>
    </lineage>
</organism>
<keyword evidence="2" id="KW-1185">Reference proteome</keyword>
<gene>
    <name evidence="1" type="ORF">NEJAP_1427</name>
</gene>